<evidence type="ECO:0000313" key="9">
    <source>
        <dbReference type="Proteomes" id="UP000000329"/>
    </source>
</evidence>
<protein>
    <recommendedName>
        <fullName evidence="5">NADH-quinone oxidoreductase subunit N</fullName>
        <ecNumber evidence="5">7.1.1.-</ecNumber>
    </recommendedName>
    <alternativeName>
        <fullName evidence="5">NADH dehydrogenase I subunit N</fullName>
    </alternativeName>
    <alternativeName>
        <fullName evidence="5">NDH-1 subunit N</fullName>
    </alternativeName>
</protein>
<keyword evidence="9" id="KW-1185">Reference proteome</keyword>
<comment type="similarity">
    <text evidence="5">Belongs to the complex I subunit 2 family.</text>
</comment>
<evidence type="ECO:0000256" key="1">
    <source>
        <dbReference type="ARBA" id="ARBA00004127"/>
    </source>
</evidence>
<reference evidence="8 9" key="1">
    <citation type="submission" date="2010-04" db="EMBL/GenBank/DDBJ databases">
        <title>The genome of Herbaspirillum seropedicae SmR1, an endophytic, nitrogen-fixing, plant-growth promoting beta-Proteobacteria.</title>
        <authorList>
            <person name="Pedrosa F.O."/>
            <person name="Monteiro R.A."/>
            <person name="Wassem R."/>
            <person name="Cruz L.M."/>
            <person name="Ayub R.A."/>
            <person name="Colauto N.B."/>
            <person name="Fernandez M.A."/>
            <person name="Fungaro M.H.P."/>
            <person name="Grisard E.C."/>
            <person name="Hungria M."/>
            <person name="Madeira H.M.F."/>
            <person name="Nodari R.O."/>
            <person name="Osaku C.A."/>
            <person name="Petzl-Erler M.L."/>
            <person name="Terenzi H."/>
            <person name="Vieira L.G.E."/>
            <person name="Almeida M.I.M."/>
            <person name="Alves L.R."/>
            <person name="Arantes O.M.N."/>
            <person name="Balsanelli E."/>
            <person name="Barcellos F.G."/>
            <person name="Baura V.A."/>
            <person name="Binde D.R."/>
            <person name="Campo R.J."/>
            <person name="Chubatsu L.S."/>
            <person name="Chueire L.M.O."/>
            <person name="Ciferri R.R."/>
            <person name="Correa L.C."/>
            <person name="da Conceicao Silva J.L."/>
            <person name="Dabul A.N.G."/>
            <person name="Dambros B.P."/>
            <person name="Faoro H."/>
            <person name="Favetti A."/>
            <person name="Friedermann G."/>
            <person name="Furlaneto M.C."/>
            <person name="Gasques L.S."/>
            <person name="Gimenes C.C.T."/>
            <person name="Gioppo N.M.R."/>
            <person name="Glienke-Blanco C."/>
            <person name="Godoy L.P."/>
            <person name="Guerra M.P."/>
            <person name="Karp S."/>
            <person name="Kava-Cordeiro V."/>
            <person name="Margarido V.P."/>
            <person name="Mathioni S.M."/>
            <person name="Menck-Soares M.A."/>
            <person name="Murace N.K."/>
            <person name="Nicolas M.F."/>
            <person name="Oliveira C.E.C."/>
            <person name="Pagnan N.A.B."/>
            <person name="Pamphile J.A."/>
            <person name="Patussi E.V."/>
            <person name="Pereira L.F.P."/>
            <person name="Pereira-Ferrari L."/>
            <person name="Pinto F.G.S."/>
            <person name="Precoma C."/>
            <person name="Prioli A.J."/>
            <person name="Prioli S.M.A.P."/>
            <person name="Raittz R.T."/>
            <person name="Ramos H.J.O."/>
            <person name="Ribeiro E.M.S.F."/>
            <person name="Rigo L.U."/>
            <person name="Rocha C.L.M.S.C."/>
            <person name="Rocha S.N."/>
            <person name="Santos K."/>
            <person name="Satori D."/>
            <person name="Silva A.G."/>
            <person name="Simao R.C.G."/>
            <person name="Soares M.A.M."/>
            <person name="Souza E.M."/>
            <person name="Steffens M.B.R."/>
            <person name="Steindel M."/>
            <person name="Tadra-Sfeir M.Z."/>
            <person name="Takahashi E.K."/>
            <person name="Torres R.A."/>
            <person name="Valle J.S."/>
            <person name="Vernal J.I."/>
            <person name="Vilas-Boas L.A."/>
            <person name="Watanabe M.A.E."/>
            <person name="Weiss V.A."/>
            <person name="Yates M.A."/>
            <person name="Souza E.M."/>
        </authorList>
    </citation>
    <scope>NUCLEOTIDE SEQUENCE [LARGE SCALE GENOMIC DNA]</scope>
    <source>
        <strain evidence="8 9">SmR1</strain>
    </source>
</reference>
<dbReference type="GO" id="GO:0012505">
    <property type="term" value="C:endomembrane system"/>
    <property type="evidence" value="ECO:0007669"/>
    <property type="project" value="UniProtKB-SubCell"/>
</dbReference>
<feature type="transmembrane region" description="Helical" evidence="5">
    <location>
        <begin position="74"/>
        <end position="93"/>
    </location>
</feature>
<feature type="transmembrane region" description="Helical" evidence="5">
    <location>
        <begin position="278"/>
        <end position="297"/>
    </location>
</feature>
<accession>D8IRG8</accession>
<dbReference type="NCBIfam" id="NF004442">
    <property type="entry name" value="PRK05777.1-5"/>
    <property type="match status" value="1"/>
</dbReference>
<feature type="transmembrane region" description="Helical" evidence="5">
    <location>
        <begin position="382"/>
        <end position="405"/>
    </location>
</feature>
<dbReference type="PRINTS" id="PR01434">
    <property type="entry name" value="NADHDHGNASE5"/>
</dbReference>
<comment type="subunit">
    <text evidence="5">NDH-1 is composed of 14 different subunits. Subunits NuoA, H, J, K, L, M, N constitute the membrane sector of the complex.</text>
</comment>
<dbReference type="GO" id="GO:0005886">
    <property type="term" value="C:plasma membrane"/>
    <property type="evidence" value="ECO:0007669"/>
    <property type="project" value="UniProtKB-SubCell"/>
</dbReference>
<dbReference type="EMBL" id="CP002039">
    <property type="protein sequence ID" value="ADJ63292.1"/>
    <property type="molecule type" value="Genomic_DNA"/>
</dbReference>
<feature type="transmembrane region" description="Helical" evidence="5">
    <location>
        <begin position="340"/>
        <end position="361"/>
    </location>
</feature>
<keyword evidence="3 5" id="KW-1133">Transmembrane helix</keyword>
<evidence type="ECO:0000256" key="2">
    <source>
        <dbReference type="ARBA" id="ARBA00022692"/>
    </source>
</evidence>
<dbReference type="KEGG" id="hse:Hsero_1780"/>
<dbReference type="eggNOG" id="COG1007">
    <property type="taxonomic scope" value="Bacteria"/>
</dbReference>
<keyword evidence="5" id="KW-0997">Cell inner membrane</keyword>
<feature type="transmembrane region" description="Helical" evidence="5">
    <location>
        <begin position="36"/>
        <end position="54"/>
    </location>
</feature>
<evidence type="ECO:0000313" key="8">
    <source>
        <dbReference type="EMBL" id="ADJ63292.1"/>
    </source>
</evidence>
<gene>
    <name evidence="5 8" type="primary">nuoN</name>
    <name evidence="8" type="ordered locus">Hsero_1780</name>
</gene>
<dbReference type="HAMAP" id="MF_00445">
    <property type="entry name" value="NDH1_NuoN_1"/>
    <property type="match status" value="1"/>
</dbReference>
<feature type="transmembrane region" description="Helical" evidence="5">
    <location>
        <begin position="163"/>
        <end position="184"/>
    </location>
</feature>
<proteinExistence type="inferred from homology"/>
<dbReference type="Pfam" id="PF00361">
    <property type="entry name" value="Proton_antipo_M"/>
    <property type="match status" value="1"/>
</dbReference>
<dbReference type="GO" id="GO:0008137">
    <property type="term" value="F:NADH dehydrogenase (ubiquinone) activity"/>
    <property type="evidence" value="ECO:0007669"/>
    <property type="project" value="InterPro"/>
</dbReference>
<dbReference type="Proteomes" id="UP000000329">
    <property type="component" value="Chromosome"/>
</dbReference>
<dbReference type="InterPro" id="IPR001750">
    <property type="entry name" value="ND/Mrp_TM"/>
</dbReference>
<keyword evidence="5" id="KW-0874">Quinone</keyword>
<evidence type="ECO:0000256" key="3">
    <source>
        <dbReference type="ARBA" id="ARBA00022989"/>
    </source>
</evidence>
<feature type="transmembrane region" description="Helical" evidence="5">
    <location>
        <begin position="210"/>
        <end position="233"/>
    </location>
</feature>
<organism evidence="8 9">
    <name type="scientific">Herbaspirillum seropedicae (strain SmR1)</name>
    <dbReference type="NCBI Taxonomy" id="757424"/>
    <lineage>
        <taxon>Bacteria</taxon>
        <taxon>Pseudomonadati</taxon>
        <taxon>Pseudomonadota</taxon>
        <taxon>Betaproteobacteria</taxon>
        <taxon>Burkholderiales</taxon>
        <taxon>Oxalobacteraceae</taxon>
        <taxon>Herbaspirillum</taxon>
    </lineage>
</organism>
<keyword evidence="5 8" id="KW-0830">Ubiquinone</keyword>
<comment type="catalytic activity">
    <reaction evidence="5">
        <text>a quinone + NADH + 5 H(+)(in) = a quinol + NAD(+) + 4 H(+)(out)</text>
        <dbReference type="Rhea" id="RHEA:57888"/>
        <dbReference type="ChEBI" id="CHEBI:15378"/>
        <dbReference type="ChEBI" id="CHEBI:24646"/>
        <dbReference type="ChEBI" id="CHEBI:57540"/>
        <dbReference type="ChEBI" id="CHEBI:57945"/>
        <dbReference type="ChEBI" id="CHEBI:132124"/>
    </reaction>
</comment>
<keyword evidence="8" id="KW-0560">Oxidoreductase</keyword>
<dbReference type="STRING" id="757424.Hsero_1780"/>
<keyword evidence="4 5" id="KW-0472">Membrane</keyword>
<dbReference type="RefSeq" id="WP_013233785.1">
    <property type="nucleotide sequence ID" value="NC_014323.1"/>
</dbReference>
<dbReference type="GO" id="GO:0050136">
    <property type="term" value="F:NADH dehydrogenase (quinone) (non-electrogenic) activity"/>
    <property type="evidence" value="ECO:0007669"/>
    <property type="project" value="UniProtKB-UniRule"/>
</dbReference>
<dbReference type="EC" id="7.1.1.-" evidence="5"/>
<dbReference type="AlphaFoldDB" id="D8IRG8"/>
<evidence type="ECO:0000256" key="4">
    <source>
        <dbReference type="ARBA" id="ARBA00023136"/>
    </source>
</evidence>
<sequence length="502" mass="54116">MNNMNLIPVYPEIFLLIATSAILLIDMFLPESKRVITYLLSLAALVVCAVLTFADLNSGATVYTFNNMFVSDPLANLLKLFTYLGVGVTLIYSRQYNTARGITGGMLGGEYYALALFALLGQMVMISGNSFLSIYLGLELMSLSLYALVALRRDHAASTEAGMKYFILGALASGFLLYGMSMLYGATGGALELNEVFRAIVSGTVDRTPLVFGIVFVVAGLAFKLGAVPFHMWVPDVYQGSPTPVTLLLGAAPKLATFAITFRLLVEGMLPLAVDWQQMLMVLAVLSIILGNVTAIAQTNIKRMLAYSTISHMGFMLLGMMSGVVDGNLFSAVNAYSSSLFYAVTYVITTLGSFGVIILLSRSGFEADTLDDFKGLNQRSPWFAAVMMIMMFSLAGIPPLVGFYAKLSVLQAAMATGQIWLPVLAVIFSLIGAFYYIRVVKVMYFDEPADNSKIVATPEMRVVLSLNGIAALAIGLWPGHLMDACTNAIVTTLATFLSKVVA</sequence>
<dbReference type="GeneID" id="29392186"/>
<dbReference type="NCBIfam" id="TIGR01770">
    <property type="entry name" value="NDH_I_N"/>
    <property type="match status" value="1"/>
</dbReference>
<feature type="transmembrane region" description="Helical" evidence="5">
    <location>
        <begin position="245"/>
        <end position="266"/>
    </location>
</feature>
<feature type="transmembrane region" description="Helical" evidence="5">
    <location>
        <begin position="105"/>
        <end position="126"/>
    </location>
</feature>
<comment type="subcellular location">
    <subcellularLocation>
        <location evidence="5">Cell inner membrane</location>
        <topology evidence="5">Multi-pass membrane protein</topology>
    </subcellularLocation>
    <subcellularLocation>
        <location evidence="1">Endomembrane system</location>
        <topology evidence="1">Multi-pass membrane protein</topology>
    </subcellularLocation>
    <subcellularLocation>
        <location evidence="6">Membrane</location>
        <topology evidence="6">Multi-pass membrane protein</topology>
    </subcellularLocation>
</comment>
<evidence type="ECO:0000256" key="6">
    <source>
        <dbReference type="RuleBase" id="RU000320"/>
    </source>
</evidence>
<feature type="transmembrane region" description="Helical" evidence="5">
    <location>
        <begin position="132"/>
        <end position="151"/>
    </location>
</feature>
<feature type="domain" description="NADH:quinone oxidoreductase/Mrp antiporter transmembrane" evidence="7">
    <location>
        <begin position="129"/>
        <end position="431"/>
    </location>
</feature>
<dbReference type="HOGENOM" id="CLU_007100_1_3_4"/>
<feature type="transmembrane region" description="Helical" evidence="5">
    <location>
        <begin position="304"/>
        <end position="325"/>
    </location>
</feature>
<comment type="function">
    <text evidence="5">NDH-1 shuttles electrons from NADH, via FMN and iron-sulfur (Fe-S) centers, to quinones in the respiratory chain. The immediate electron acceptor for the enzyme in this species is believed to be ubiquinone. Couples the redox reaction to proton translocation (for every two electrons transferred, four hydrogen ions are translocated across the cytoplasmic membrane), and thus conserves the redox energy in a proton gradient.</text>
</comment>
<keyword evidence="5" id="KW-1003">Cell membrane</keyword>
<keyword evidence="5" id="KW-1278">Translocase</keyword>
<dbReference type="GO" id="GO:0048038">
    <property type="term" value="F:quinone binding"/>
    <property type="evidence" value="ECO:0007669"/>
    <property type="project" value="UniProtKB-KW"/>
</dbReference>
<feature type="transmembrane region" description="Helical" evidence="5">
    <location>
        <begin position="6"/>
        <end position="29"/>
    </location>
</feature>
<dbReference type="PANTHER" id="PTHR22773">
    <property type="entry name" value="NADH DEHYDROGENASE"/>
    <property type="match status" value="1"/>
</dbReference>
<evidence type="ECO:0000259" key="7">
    <source>
        <dbReference type="Pfam" id="PF00361"/>
    </source>
</evidence>
<feature type="transmembrane region" description="Helical" evidence="5">
    <location>
        <begin position="417"/>
        <end position="437"/>
    </location>
</feature>
<keyword evidence="5" id="KW-0520">NAD</keyword>
<dbReference type="InterPro" id="IPR010096">
    <property type="entry name" value="NADH-Q_OxRdtase_suN/2"/>
</dbReference>
<dbReference type="GO" id="GO:0042773">
    <property type="term" value="P:ATP synthesis coupled electron transport"/>
    <property type="evidence" value="ECO:0007669"/>
    <property type="project" value="InterPro"/>
</dbReference>
<keyword evidence="2 5" id="KW-0812">Transmembrane</keyword>
<name>D8IRG8_HERSS</name>
<dbReference type="OrthoDB" id="9768329at2"/>
<keyword evidence="5" id="KW-0813">Transport</keyword>
<evidence type="ECO:0000256" key="5">
    <source>
        <dbReference type="HAMAP-Rule" id="MF_00445"/>
    </source>
</evidence>